<evidence type="ECO:0000256" key="6">
    <source>
        <dbReference type="ARBA" id="ARBA00022679"/>
    </source>
</evidence>
<evidence type="ECO:0000256" key="9">
    <source>
        <dbReference type="ARBA" id="ARBA00031501"/>
    </source>
</evidence>
<keyword evidence="5 11" id="KW-0328">Glycosyltransferase</keyword>
<evidence type="ECO:0000256" key="2">
    <source>
        <dbReference type="ARBA" id="ARBA00005684"/>
    </source>
</evidence>
<organism evidence="13">
    <name type="scientific">Variovorax paradoxus</name>
    <dbReference type="NCBI Taxonomy" id="34073"/>
    <lineage>
        <taxon>Bacteria</taxon>
        <taxon>Pseudomonadati</taxon>
        <taxon>Pseudomonadota</taxon>
        <taxon>Betaproteobacteria</taxon>
        <taxon>Burkholderiales</taxon>
        <taxon>Comamonadaceae</taxon>
        <taxon>Variovorax</taxon>
    </lineage>
</organism>
<dbReference type="PROSITE" id="PS51177">
    <property type="entry name" value="LUMAZINE_BIND"/>
    <property type="match status" value="1"/>
</dbReference>
<dbReference type="EC" id="2.4.1.25" evidence="3 11"/>
<dbReference type="Pfam" id="PF21226">
    <property type="entry name" value="MalQ_N"/>
    <property type="match status" value="1"/>
</dbReference>
<evidence type="ECO:0000259" key="12">
    <source>
        <dbReference type="PROSITE" id="PS51177"/>
    </source>
</evidence>
<dbReference type="GO" id="GO:0004134">
    <property type="term" value="F:4-alpha-glucanotransferase activity"/>
    <property type="evidence" value="ECO:0007669"/>
    <property type="project" value="UniProtKB-EC"/>
</dbReference>
<reference evidence="13" key="1">
    <citation type="submission" date="2019-12" db="EMBL/GenBank/DDBJ databases">
        <authorList>
            <person name="Cremers G."/>
        </authorList>
    </citation>
    <scope>NUCLEOTIDE SEQUENCE</scope>
    <source>
        <strain evidence="13">Vvax</strain>
    </source>
</reference>
<evidence type="ECO:0000313" key="13">
    <source>
        <dbReference type="EMBL" id="CAA2106673.1"/>
    </source>
</evidence>
<dbReference type="EMBL" id="LR743507">
    <property type="protein sequence ID" value="CAA2106673.1"/>
    <property type="molecule type" value="Genomic_DNA"/>
</dbReference>
<evidence type="ECO:0000256" key="7">
    <source>
        <dbReference type="ARBA" id="ARBA00023277"/>
    </source>
</evidence>
<comment type="catalytic activity">
    <reaction evidence="1 11">
        <text>Transfers a segment of a (1-&gt;4)-alpha-D-glucan to a new position in an acceptor, which may be glucose or a (1-&gt;4)-alpha-D-glucan.</text>
        <dbReference type="EC" id="2.4.1.25"/>
    </reaction>
</comment>
<comment type="similarity">
    <text evidence="2 11">Belongs to the disproportionating enzyme family.</text>
</comment>
<evidence type="ECO:0000256" key="11">
    <source>
        <dbReference type="RuleBase" id="RU361207"/>
    </source>
</evidence>
<evidence type="ECO:0000256" key="3">
    <source>
        <dbReference type="ARBA" id="ARBA00012560"/>
    </source>
</evidence>
<gene>
    <name evidence="13" type="primary">malQ</name>
    <name evidence="13" type="ORF">VVAX_03856</name>
</gene>
<dbReference type="CDD" id="cd11336">
    <property type="entry name" value="AmyAc_MTSase"/>
    <property type="match status" value="1"/>
</dbReference>
<sequence>MRTVHDMNDGIFRDDAAGVLVSLCEHFGIATAYNDAFGNRREASPRNLLPLLAEFGVQIDDVAQAHRALQAVHHARWAEALPPVRVVATGAGEWQLPLRLPLSMRTLRWQLTDEAGRTLQGEADAAALHEVARAERDGVWLCERTLHMTHALESGYHRLRIDGLPGETLVLATPGHCYRPPAVRDGGRVWGPAVQLYSLRSARNWGIGDFGDLDELVVRMAAQGADIVGLNPLHALFAANPAHASPYSPSSRQQLNVLYIDVEAVDGFADCEPARHLVLSPAFQSRLAALRAAPLVDLPGVAAAKFEVLELLFEHFRERHLSELAQADETGLAFLAFVAERGEGLRQHALFETLHAHFLASDPALWGWPVWPVAYRDPDSAEVTAFAVQHAQRVQFHQFLQWQAVRQLARAAARCEAVGMGVGLYVDLAVSVDRAGSDAWTGQRVLAAGASIGAPPDEFNPAGQNWGLPPLRPDSLRADGYRFFIQTLRAGMQGAGALRIDHVMGLMRLFWIPPGRGAHDGAYVYYPLEEMLAIVAIESHRHRCMVVGEDLGTVENSVREALARADVLSYRLLYFERLLPHEAAGFKPPQAYPGAALVAVSTHDLATFAGWWSAHDLRMRLELGLFPDERVFDKQLLDRAQERVELMLASEQLGLLSREDIAEAAGQALPSARIVEAVHAYLAAAPSALMMVQLEDVAGMVEQANMPGTVGEQPNWRRKLPLALRELAGSERMLGLAARLREARPSPRLRRDPSEPQALQARVPRATYRLQFHKDFGFDDAIRVLPYLAELGVSHVYCSPIQRARAGSMHGYDVVAHDEINPELGGEEGFSRFVAALQAHGMGQLLDMVPNHMGVFGADNAWWMDVLENGPASLYAQHFDIDWQPLNVELTGKVLLPVLGGHYGEVLASGELVLHFEPEQGAFALMYFDHRFPLAPERYPAVLSRALAQLDASADDAASLASIATAFGHLPGRDADEPEKRLERARDKELLKARLARLAQRHPSVAKALAMAVAELNLPTPEARDALHALIEAQAYRLAHWRMAADEINYRRFFDINDLAAVRMERDDVFEATQSFALDLAAAGKVDGLRIDHPDGLYDPARYFEKLQQGYARRAGLVLPGQDAQGRPARPLYVVAEKIAANDEEVPESWHVHGTTGYRFANVANGVLVDTTAAETIGHAWRRFTGETQGFHALSQAGRREVMRNALSSELNVLSSELLRIARADRGTRDYTLNALRRALADVAACMPVYRTYIVDSASEQDERFIAEATAAAERQSSDADRSVFGFVRRALRGEAVEGASPALAERVRRFAVRFQQFSAPVTAKGVEDTAFYRYFPLSSLNEVGGEPDRFGIEVDAFHALSADRARRWPHTMLATSTHDNKRSEDVRNRIDVLSEMPNDWVLALTRWHGLCRDTRRRLETPDAPSHADEYLLYQTLLGTLPPGGIDATTGPEFTERIWQYMQKAAREAKLRTRWTQPDADYEAALEGFVRGILSDLGEGGCLSDLQKLADRLSWFGAWNGLTLTLLKYASPGVPDLYQGSELVELSLVDPDNRRPVDYTVRQRRLRELRAMAGAADGEVLAKRVQALAAAPHDGRAKLWFIWRLLSLRRENPALFSEGGYEGLAAEGALARHVVAFERRLGSDAMLVVAGRLFVGLAPGAGTVPALAGGDTWRGTSVRLPADWAPGTVMENLLTGERITVDGEALQLSEALRHVPWAAFRRVEHTTRPSW</sequence>
<evidence type="ECO:0000256" key="8">
    <source>
        <dbReference type="ARBA" id="ARBA00031423"/>
    </source>
</evidence>
<dbReference type="InterPro" id="IPR006047">
    <property type="entry name" value="GH13_cat_dom"/>
</dbReference>
<keyword evidence="7 11" id="KW-0119">Carbohydrate metabolism</keyword>
<dbReference type="InterPro" id="IPR026017">
    <property type="entry name" value="Lumazine-bd_dom"/>
</dbReference>
<name>A0A679JGH6_VARPD</name>
<evidence type="ECO:0000256" key="5">
    <source>
        <dbReference type="ARBA" id="ARBA00022676"/>
    </source>
</evidence>
<dbReference type="Pfam" id="PF00128">
    <property type="entry name" value="Alpha-amylase"/>
    <property type="match status" value="1"/>
</dbReference>
<dbReference type="PANTHER" id="PTHR32438">
    <property type="entry name" value="4-ALPHA-GLUCANOTRANSFERASE DPE1, CHLOROPLASTIC/AMYLOPLASTIC"/>
    <property type="match status" value="1"/>
</dbReference>
<dbReference type="NCBIfam" id="NF011077">
    <property type="entry name" value="PRK14507.1"/>
    <property type="match status" value="1"/>
</dbReference>
<dbReference type="InterPro" id="IPR017853">
    <property type="entry name" value="GH"/>
</dbReference>
<dbReference type="PANTHER" id="PTHR32438:SF5">
    <property type="entry name" value="4-ALPHA-GLUCANOTRANSFERASE DPE1, CHLOROPLASTIC_AMYLOPLASTIC"/>
    <property type="match status" value="1"/>
</dbReference>
<feature type="domain" description="Lumazine-binding" evidence="12">
    <location>
        <begin position="1653"/>
        <end position="1731"/>
    </location>
</feature>
<evidence type="ECO:0000256" key="10">
    <source>
        <dbReference type="PROSITE-ProRule" id="PRU00524"/>
    </source>
</evidence>
<keyword evidence="6 11" id="KW-0808">Transferase</keyword>
<dbReference type="NCBIfam" id="TIGR00217">
    <property type="entry name" value="malQ"/>
    <property type="match status" value="1"/>
</dbReference>
<accession>A0A679JGH6</accession>
<feature type="repeat" description="Lumazine-binding" evidence="10">
    <location>
        <begin position="1653"/>
        <end position="1731"/>
    </location>
</feature>
<dbReference type="Gene3D" id="3.20.20.80">
    <property type="entry name" value="Glycosidases"/>
    <property type="match status" value="5"/>
</dbReference>
<dbReference type="SUPFAM" id="SSF51445">
    <property type="entry name" value="(Trans)glycosidases"/>
    <property type="match status" value="2"/>
</dbReference>
<dbReference type="Pfam" id="PF02446">
    <property type="entry name" value="Glyco_hydro_77"/>
    <property type="match status" value="1"/>
</dbReference>
<dbReference type="NCBIfam" id="TIGR02401">
    <property type="entry name" value="trehalose_TreY"/>
    <property type="match status" value="1"/>
</dbReference>
<dbReference type="Gene3D" id="3.30.1590.10">
    <property type="entry name" value="Maltooligosyl trehalose synthase, domain 2"/>
    <property type="match status" value="1"/>
</dbReference>
<evidence type="ECO:0000256" key="1">
    <source>
        <dbReference type="ARBA" id="ARBA00000439"/>
    </source>
</evidence>
<evidence type="ECO:0000256" key="4">
    <source>
        <dbReference type="ARBA" id="ARBA00020295"/>
    </source>
</evidence>
<protein>
    <recommendedName>
        <fullName evidence="4 11">4-alpha-glucanotransferase</fullName>
        <ecNumber evidence="3 11">2.4.1.25</ecNumber>
    </recommendedName>
    <alternativeName>
        <fullName evidence="8 11">Amylomaltase</fullName>
    </alternativeName>
    <alternativeName>
        <fullName evidence="9 11">Disproportionating enzyme</fullName>
    </alternativeName>
</protein>
<dbReference type="FunFam" id="3.20.20.80:FF:000341">
    <property type="entry name" value="Maltooligosyl trehalose synthase"/>
    <property type="match status" value="1"/>
</dbReference>
<dbReference type="InterPro" id="IPR012767">
    <property type="entry name" value="Trehalose_TreY"/>
</dbReference>
<proteinExistence type="inferred from homology"/>
<dbReference type="InterPro" id="IPR048458">
    <property type="entry name" value="MalQ_N"/>
</dbReference>
<dbReference type="SMART" id="SM00642">
    <property type="entry name" value="Aamy"/>
    <property type="match status" value="1"/>
</dbReference>
<dbReference type="InterPro" id="IPR003385">
    <property type="entry name" value="Glyco_hydro_77"/>
</dbReference>
<dbReference type="GO" id="GO:0005975">
    <property type="term" value="P:carbohydrate metabolic process"/>
    <property type="evidence" value="ECO:0007669"/>
    <property type="project" value="InterPro"/>
</dbReference>